<dbReference type="RefSeq" id="WP_006418117.1">
    <property type="nucleotide sequence ID" value="NZ_AENN01000013.1"/>
</dbReference>
<dbReference type="CDD" id="cd04301">
    <property type="entry name" value="NAT_SF"/>
    <property type="match status" value="1"/>
</dbReference>
<dbReference type="Pfam" id="PF00583">
    <property type="entry name" value="Acetyltransf_1"/>
    <property type="match status" value="1"/>
</dbReference>
<dbReference type="InterPro" id="IPR016181">
    <property type="entry name" value="Acyl_CoA_acyltransferase"/>
</dbReference>
<protein>
    <submittedName>
        <fullName evidence="2">Acetyltransferase, GNAT family</fullName>
    </submittedName>
</protein>
<evidence type="ECO:0000313" key="2">
    <source>
        <dbReference type="EMBL" id="EFR31418.1"/>
    </source>
</evidence>
<dbReference type="eggNOG" id="COG1670">
    <property type="taxonomic scope" value="Bacteria"/>
</dbReference>
<dbReference type="Gene3D" id="3.40.630.30">
    <property type="match status" value="1"/>
</dbReference>
<evidence type="ECO:0000313" key="3">
    <source>
        <dbReference type="Proteomes" id="UP000005990"/>
    </source>
</evidence>
<dbReference type="EMBL" id="AENN01000013">
    <property type="protein sequence ID" value="EFR31418.1"/>
    <property type="molecule type" value="Genomic_DNA"/>
</dbReference>
<dbReference type="SUPFAM" id="SSF55729">
    <property type="entry name" value="Acyl-CoA N-acyltransferases (Nat)"/>
    <property type="match status" value="1"/>
</dbReference>
<dbReference type="Proteomes" id="UP000005990">
    <property type="component" value="Unassembled WGS sequence"/>
</dbReference>
<proteinExistence type="predicted"/>
<comment type="caution">
    <text evidence="2">The sequence shown here is derived from an EMBL/GenBank/DDBJ whole genome shotgun (WGS) entry which is preliminary data.</text>
</comment>
<feature type="domain" description="N-acetyltransferase" evidence="1">
    <location>
        <begin position="18"/>
        <end position="179"/>
    </location>
</feature>
<dbReference type="OrthoDB" id="948250at2"/>
<reference evidence="2 3" key="1">
    <citation type="submission" date="2010-10" db="EMBL/GenBank/DDBJ databases">
        <authorList>
            <person name="Durkin A.S."/>
            <person name="Madupu R."/>
            <person name="Torralba M."/>
            <person name="Gillis M."/>
            <person name="Methe B."/>
            <person name="Sutton G."/>
            <person name="Nelson K.E."/>
        </authorList>
    </citation>
    <scope>NUCLEOTIDE SEQUENCE [LARGE SCALE GENOMIC DNA]</scope>
    <source>
        <strain evidence="2 3">ACS-139-V-Col8</strain>
    </source>
</reference>
<gene>
    <name evidence="2" type="ORF">HMPREF9257_1095</name>
</gene>
<evidence type="ECO:0000259" key="1">
    <source>
        <dbReference type="PROSITE" id="PS51186"/>
    </source>
</evidence>
<name>E4KNQ1_9LACT</name>
<dbReference type="AlphaFoldDB" id="E4KNQ1"/>
<dbReference type="PANTHER" id="PTHR43415:SF3">
    <property type="entry name" value="GNAT-FAMILY ACETYLTRANSFERASE"/>
    <property type="match status" value="1"/>
</dbReference>
<keyword evidence="3" id="KW-1185">Reference proteome</keyword>
<dbReference type="GO" id="GO:0016747">
    <property type="term" value="F:acyltransferase activity, transferring groups other than amino-acyl groups"/>
    <property type="evidence" value="ECO:0007669"/>
    <property type="project" value="InterPro"/>
</dbReference>
<accession>E4KNQ1</accession>
<sequence>MLKNEDNQAEIKTEELETIIREPRLSDAKAIIGLLRHVSRETNFIMFDPGMTLDREKTLIQQYLNSDRDLFLVIEVDDQLVGLANLISLNHSRQAHVAEIGMAIIKEYWGYGMGSVFMEELILFAEENNIKVLNLEVMANNQRAIKLYKRYGFQQVGRLSKRIQIDHVFYDTLLMEKII</sequence>
<dbReference type="InterPro" id="IPR000182">
    <property type="entry name" value="GNAT_dom"/>
</dbReference>
<dbReference type="STRING" id="908337.HMPREF9257_1095"/>
<organism evidence="2 3">
    <name type="scientific">Eremococcus coleocola ACS-139-V-Col8</name>
    <dbReference type="NCBI Taxonomy" id="908337"/>
    <lineage>
        <taxon>Bacteria</taxon>
        <taxon>Bacillati</taxon>
        <taxon>Bacillota</taxon>
        <taxon>Bacilli</taxon>
        <taxon>Lactobacillales</taxon>
        <taxon>Aerococcaceae</taxon>
        <taxon>Eremococcus</taxon>
    </lineage>
</organism>
<dbReference type="PANTHER" id="PTHR43415">
    <property type="entry name" value="SPERMIDINE N(1)-ACETYLTRANSFERASE"/>
    <property type="match status" value="1"/>
</dbReference>
<keyword evidence="2" id="KW-0808">Transferase</keyword>
<dbReference type="PROSITE" id="PS51186">
    <property type="entry name" value="GNAT"/>
    <property type="match status" value="1"/>
</dbReference>